<dbReference type="Proteomes" id="UP000053789">
    <property type="component" value="Unassembled WGS sequence"/>
</dbReference>
<protein>
    <submittedName>
        <fullName evidence="1">Uncharacterized protein</fullName>
    </submittedName>
</protein>
<gene>
    <name evidence="1" type="ORF">Z519_12304</name>
</gene>
<dbReference type="VEuPathDB" id="FungiDB:Z519_12304"/>
<accession>A0A0D2FK11</accession>
<name>A0A0D2FK11_CLAB1</name>
<evidence type="ECO:0000313" key="2">
    <source>
        <dbReference type="Proteomes" id="UP000053789"/>
    </source>
</evidence>
<sequence length="98" mass="11366">MSGEMNELFMFLLERQDTFYAKHPKPYLRLVDVATRGHTKLTLFEMLVASQEQETLRCYFPDNLDTQFLVSLDAMAENFEANVIARCAGLVEFHPRFG</sequence>
<dbReference type="RefSeq" id="XP_016613676.1">
    <property type="nucleotide sequence ID" value="XM_016770010.1"/>
</dbReference>
<proteinExistence type="predicted"/>
<dbReference type="GeneID" id="27705232"/>
<organism evidence="1 2">
    <name type="scientific">Cladophialophora bantiana (strain ATCC 10958 / CBS 173.52 / CDC B-1940 / NIH 8579)</name>
    <name type="common">Xylohypha bantiana</name>
    <dbReference type="NCBI Taxonomy" id="1442370"/>
    <lineage>
        <taxon>Eukaryota</taxon>
        <taxon>Fungi</taxon>
        <taxon>Dikarya</taxon>
        <taxon>Ascomycota</taxon>
        <taxon>Pezizomycotina</taxon>
        <taxon>Eurotiomycetes</taxon>
        <taxon>Chaetothyriomycetidae</taxon>
        <taxon>Chaetothyriales</taxon>
        <taxon>Herpotrichiellaceae</taxon>
        <taxon>Cladophialophora</taxon>
    </lineage>
</organism>
<reference evidence="1" key="1">
    <citation type="submission" date="2015-01" db="EMBL/GenBank/DDBJ databases">
        <title>The Genome Sequence of Cladophialophora bantiana CBS 173.52.</title>
        <authorList>
            <consortium name="The Broad Institute Genomics Platform"/>
            <person name="Cuomo C."/>
            <person name="de Hoog S."/>
            <person name="Gorbushina A."/>
            <person name="Stielow B."/>
            <person name="Teixiera M."/>
            <person name="Abouelleil A."/>
            <person name="Chapman S.B."/>
            <person name="Priest M."/>
            <person name="Young S.K."/>
            <person name="Wortman J."/>
            <person name="Nusbaum C."/>
            <person name="Birren B."/>
        </authorList>
    </citation>
    <scope>NUCLEOTIDE SEQUENCE [LARGE SCALE GENOMIC DNA]</scope>
    <source>
        <strain evidence="1">CBS 173.52</strain>
    </source>
</reference>
<dbReference type="HOGENOM" id="CLU_2333451_0_0_1"/>
<keyword evidence="2" id="KW-1185">Reference proteome</keyword>
<evidence type="ECO:0000313" key="1">
    <source>
        <dbReference type="EMBL" id="KIW87007.1"/>
    </source>
</evidence>
<dbReference type="EMBL" id="KN847007">
    <property type="protein sequence ID" value="KIW87007.1"/>
    <property type="molecule type" value="Genomic_DNA"/>
</dbReference>
<dbReference type="AlphaFoldDB" id="A0A0D2FK11"/>